<evidence type="ECO:0000256" key="1">
    <source>
        <dbReference type="SAM" id="Phobius"/>
    </source>
</evidence>
<feature type="non-terminal residue" evidence="2">
    <location>
        <position position="1"/>
    </location>
</feature>
<keyword evidence="3" id="KW-1185">Reference proteome</keyword>
<sequence>QSGGARSFWVGARQSLAAFAPGYLLLAGGWLAWARPGAALGLVLLAHGVALLGVALLCWSVLAARRYRLAPWWGALFPLGTAIYFGLAGWGLLRLRLGRGVTWKGRTFR</sequence>
<reference evidence="2 3" key="1">
    <citation type="submission" date="2015-09" db="EMBL/GenBank/DDBJ databases">
        <title>Draft genome sequence of Kouleothrix aurantiaca JCM 19913.</title>
        <authorList>
            <person name="Hemp J."/>
        </authorList>
    </citation>
    <scope>NUCLEOTIDE SEQUENCE [LARGE SCALE GENOMIC DNA]</scope>
    <source>
        <strain evidence="2 3">COM-B</strain>
    </source>
</reference>
<comment type="caution">
    <text evidence="2">The sequence shown here is derived from an EMBL/GenBank/DDBJ whole genome shotgun (WGS) entry which is preliminary data.</text>
</comment>
<dbReference type="AlphaFoldDB" id="A0A0P9CYB6"/>
<protein>
    <recommendedName>
        <fullName evidence="4">Glycosyl transferase</fullName>
    </recommendedName>
</protein>
<evidence type="ECO:0000313" key="3">
    <source>
        <dbReference type="Proteomes" id="UP000050509"/>
    </source>
</evidence>
<dbReference type="EMBL" id="LJCR01001326">
    <property type="protein sequence ID" value="KPV50558.1"/>
    <property type="molecule type" value="Genomic_DNA"/>
</dbReference>
<accession>A0A0P9CYB6</accession>
<name>A0A0P9CYB6_9CHLR</name>
<evidence type="ECO:0000313" key="2">
    <source>
        <dbReference type="EMBL" id="KPV50558.1"/>
    </source>
</evidence>
<keyword evidence="1" id="KW-0812">Transmembrane</keyword>
<keyword evidence="1" id="KW-0472">Membrane</keyword>
<proteinExistence type="predicted"/>
<dbReference type="Proteomes" id="UP000050509">
    <property type="component" value="Unassembled WGS sequence"/>
</dbReference>
<feature type="transmembrane region" description="Helical" evidence="1">
    <location>
        <begin position="16"/>
        <end position="33"/>
    </location>
</feature>
<evidence type="ECO:0008006" key="4">
    <source>
        <dbReference type="Google" id="ProtNLM"/>
    </source>
</evidence>
<gene>
    <name evidence="2" type="ORF">SE17_26205</name>
</gene>
<keyword evidence="1" id="KW-1133">Transmembrane helix</keyword>
<feature type="transmembrane region" description="Helical" evidence="1">
    <location>
        <begin position="39"/>
        <end position="62"/>
    </location>
</feature>
<organism evidence="2 3">
    <name type="scientific">Kouleothrix aurantiaca</name>
    <dbReference type="NCBI Taxonomy" id="186479"/>
    <lineage>
        <taxon>Bacteria</taxon>
        <taxon>Bacillati</taxon>
        <taxon>Chloroflexota</taxon>
        <taxon>Chloroflexia</taxon>
        <taxon>Chloroflexales</taxon>
        <taxon>Roseiflexineae</taxon>
        <taxon>Roseiflexaceae</taxon>
        <taxon>Kouleothrix</taxon>
    </lineage>
</organism>
<feature type="transmembrane region" description="Helical" evidence="1">
    <location>
        <begin position="69"/>
        <end position="93"/>
    </location>
</feature>